<accession>A0A068UC72</accession>
<feature type="transmembrane region" description="Helical" evidence="1">
    <location>
        <begin position="73"/>
        <end position="91"/>
    </location>
</feature>
<dbReference type="InParanoid" id="A0A068UC72"/>
<evidence type="ECO:0000256" key="1">
    <source>
        <dbReference type="SAM" id="Phobius"/>
    </source>
</evidence>
<keyword evidence="1" id="KW-1133">Transmembrane helix</keyword>
<keyword evidence="3" id="KW-1185">Reference proteome</keyword>
<proteinExistence type="predicted"/>
<gene>
    <name evidence="2" type="ORF">GSCOC_T00021472001</name>
</gene>
<keyword evidence="1" id="KW-0472">Membrane</keyword>
<sequence length="101" mass="12000">MTDGPYKFIEENQQLLVICRTQCCVFLLIELNDPTTSTMSKSKYKKVKPIPLSIIWIERNFLSHGRFCAFFQFRRFILFSFGNFLFIFVLSKCRAKLQPFN</sequence>
<dbReference type="EMBL" id="HG739103">
    <property type="protein sequence ID" value="CDP06096.1"/>
    <property type="molecule type" value="Genomic_DNA"/>
</dbReference>
<reference evidence="3" key="1">
    <citation type="journal article" date="2014" name="Science">
        <title>The coffee genome provides insight into the convergent evolution of caffeine biosynthesis.</title>
        <authorList>
            <person name="Denoeud F."/>
            <person name="Carretero-Paulet L."/>
            <person name="Dereeper A."/>
            <person name="Droc G."/>
            <person name="Guyot R."/>
            <person name="Pietrella M."/>
            <person name="Zheng C."/>
            <person name="Alberti A."/>
            <person name="Anthony F."/>
            <person name="Aprea G."/>
            <person name="Aury J.M."/>
            <person name="Bento P."/>
            <person name="Bernard M."/>
            <person name="Bocs S."/>
            <person name="Campa C."/>
            <person name="Cenci A."/>
            <person name="Combes M.C."/>
            <person name="Crouzillat D."/>
            <person name="Da Silva C."/>
            <person name="Daddiego L."/>
            <person name="De Bellis F."/>
            <person name="Dussert S."/>
            <person name="Garsmeur O."/>
            <person name="Gayraud T."/>
            <person name="Guignon V."/>
            <person name="Jahn K."/>
            <person name="Jamilloux V."/>
            <person name="Joet T."/>
            <person name="Labadie K."/>
            <person name="Lan T."/>
            <person name="Leclercq J."/>
            <person name="Lepelley M."/>
            <person name="Leroy T."/>
            <person name="Li L.T."/>
            <person name="Librado P."/>
            <person name="Lopez L."/>
            <person name="Munoz A."/>
            <person name="Noel B."/>
            <person name="Pallavicini A."/>
            <person name="Perrotta G."/>
            <person name="Poncet V."/>
            <person name="Pot D."/>
            <person name="Priyono X."/>
            <person name="Rigoreau M."/>
            <person name="Rouard M."/>
            <person name="Rozas J."/>
            <person name="Tranchant-Dubreuil C."/>
            <person name="VanBuren R."/>
            <person name="Zhang Q."/>
            <person name="Andrade A.C."/>
            <person name="Argout X."/>
            <person name="Bertrand B."/>
            <person name="de Kochko A."/>
            <person name="Graziosi G."/>
            <person name="Henry R.J."/>
            <person name="Jayarama X."/>
            <person name="Ming R."/>
            <person name="Nagai C."/>
            <person name="Rounsley S."/>
            <person name="Sankoff D."/>
            <person name="Giuliano G."/>
            <person name="Albert V.A."/>
            <person name="Wincker P."/>
            <person name="Lashermes P."/>
        </authorList>
    </citation>
    <scope>NUCLEOTIDE SEQUENCE [LARGE SCALE GENOMIC DNA]</scope>
    <source>
        <strain evidence="3">cv. DH200-94</strain>
    </source>
</reference>
<evidence type="ECO:0000313" key="3">
    <source>
        <dbReference type="Proteomes" id="UP000295252"/>
    </source>
</evidence>
<name>A0A068UC72_COFCA</name>
<evidence type="ECO:0000313" key="2">
    <source>
        <dbReference type="EMBL" id="CDP06096.1"/>
    </source>
</evidence>
<keyword evidence="1" id="KW-0812">Transmembrane</keyword>
<protein>
    <submittedName>
        <fullName evidence="2">Uncharacterized protein</fullName>
    </submittedName>
</protein>
<dbReference type="AlphaFoldDB" id="A0A068UC72"/>
<organism evidence="2 3">
    <name type="scientific">Coffea canephora</name>
    <name type="common">Robusta coffee</name>
    <dbReference type="NCBI Taxonomy" id="49390"/>
    <lineage>
        <taxon>Eukaryota</taxon>
        <taxon>Viridiplantae</taxon>
        <taxon>Streptophyta</taxon>
        <taxon>Embryophyta</taxon>
        <taxon>Tracheophyta</taxon>
        <taxon>Spermatophyta</taxon>
        <taxon>Magnoliopsida</taxon>
        <taxon>eudicotyledons</taxon>
        <taxon>Gunneridae</taxon>
        <taxon>Pentapetalae</taxon>
        <taxon>asterids</taxon>
        <taxon>lamiids</taxon>
        <taxon>Gentianales</taxon>
        <taxon>Rubiaceae</taxon>
        <taxon>Ixoroideae</taxon>
        <taxon>Gardenieae complex</taxon>
        <taxon>Bertiereae - Coffeeae clade</taxon>
        <taxon>Coffeeae</taxon>
        <taxon>Coffea</taxon>
    </lineage>
</organism>
<dbReference type="Proteomes" id="UP000295252">
    <property type="component" value="Chromosome VII"/>
</dbReference>
<dbReference type="Gramene" id="CDP06096">
    <property type="protein sequence ID" value="CDP06096"/>
    <property type="gene ID" value="GSCOC_T00021472001"/>
</dbReference>